<comment type="caution">
    <text evidence="2">The sequence shown here is derived from an EMBL/GenBank/DDBJ whole genome shotgun (WGS) entry which is preliminary data.</text>
</comment>
<dbReference type="AlphaFoldDB" id="A0A5J5CT55"/>
<accession>A0A5J5CT55</accession>
<feature type="transmembrane region" description="Helical" evidence="1">
    <location>
        <begin position="21"/>
        <end position="46"/>
    </location>
</feature>
<name>A0A5J5CT55_9PERO</name>
<sequence>MMHFHASDGVKMSLTEPVRPAVPVCSTMPLVLDAVWAVWSIGAGVYDYFHTSAMEERIHTLENVLSIHQFVIAGLSAGLILLITYVLWRKH</sequence>
<keyword evidence="1" id="KW-1133">Transmembrane helix</keyword>
<keyword evidence="3" id="KW-1185">Reference proteome</keyword>
<dbReference type="Proteomes" id="UP000327493">
    <property type="component" value="Chromosome 15"/>
</dbReference>
<protein>
    <submittedName>
        <fullName evidence="2">Uncharacterized protein</fullName>
    </submittedName>
</protein>
<keyword evidence="1" id="KW-0812">Transmembrane</keyword>
<reference evidence="2 3" key="1">
    <citation type="submission" date="2019-08" db="EMBL/GenBank/DDBJ databases">
        <title>A chromosome-level genome assembly, high-density linkage maps, and genome scans reveal the genomic architecture of hybrid incompatibilities underlying speciation via character displacement in darters (Percidae: Etheostominae).</title>
        <authorList>
            <person name="Moran R.L."/>
            <person name="Catchen J.M."/>
            <person name="Fuller R.C."/>
        </authorList>
    </citation>
    <scope>NUCLEOTIDE SEQUENCE [LARGE SCALE GENOMIC DNA]</scope>
    <source>
        <strain evidence="2">EspeVRDwgs_2016</strain>
        <tissue evidence="2">Muscle</tissue>
    </source>
</reference>
<organism evidence="2 3">
    <name type="scientific">Etheostoma spectabile</name>
    <name type="common">orangethroat darter</name>
    <dbReference type="NCBI Taxonomy" id="54343"/>
    <lineage>
        <taxon>Eukaryota</taxon>
        <taxon>Metazoa</taxon>
        <taxon>Chordata</taxon>
        <taxon>Craniata</taxon>
        <taxon>Vertebrata</taxon>
        <taxon>Euteleostomi</taxon>
        <taxon>Actinopterygii</taxon>
        <taxon>Neopterygii</taxon>
        <taxon>Teleostei</taxon>
        <taxon>Neoteleostei</taxon>
        <taxon>Acanthomorphata</taxon>
        <taxon>Eupercaria</taxon>
        <taxon>Perciformes</taxon>
        <taxon>Percoidei</taxon>
        <taxon>Percidae</taxon>
        <taxon>Etheostomatinae</taxon>
        <taxon>Etheostoma</taxon>
    </lineage>
</organism>
<evidence type="ECO:0000313" key="3">
    <source>
        <dbReference type="Proteomes" id="UP000327493"/>
    </source>
</evidence>
<feature type="transmembrane region" description="Helical" evidence="1">
    <location>
        <begin position="66"/>
        <end position="88"/>
    </location>
</feature>
<evidence type="ECO:0000313" key="2">
    <source>
        <dbReference type="EMBL" id="KAA8585542.1"/>
    </source>
</evidence>
<keyword evidence="1" id="KW-0472">Membrane</keyword>
<dbReference type="EMBL" id="VOFY01000015">
    <property type="protein sequence ID" value="KAA8585542.1"/>
    <property type="molecule type" value="Genomic_DNA"/>
</dbReference>
<proteinExistence type="predicted"/>
<gene>
    <name evidence="2" type="ORF">FQN60_004236</name>
</gene>
<evidence type="ECO:0000256" key="1">
    <source>
        <dbReference type="SAM" id="Phobius"/>
    </source>
</evidence>